<organism evidence="3 4">
    <name type="scientific">Tritonibacter horizontis</name>
    <dbReference type="NCBI Taxonomy" id="1768241"/>
    <lineage>
        <taxon>Bacteria</taxon>
        <taxon>Pseudomonadati</taxon>
        <taxon>Pseudomonadota</taxon>
        <taxon>Alphaproteobacteria</taxon>
        <taxon>Rhodobacterales</taxon>
        <taxon>Paracoccaceae</taxon>
        <taxon>Tritonibacter</taxon>
    </lineage>
</organism>
<dbReference type="AlphaFoldDB" id="A0A132C1H7"/>
<dbReference type="Proteomes" id="UP000068382">
    <property type="component" value="Unassembled WGS sequence"/>
</dbReference>
<accession>A0A132C1H7</accession>
<evidence type="ECO:0000313" key="3">
    <source>
        <dbReference type="EMBL" id="KUP94485.1"/>
    </source>
</evidence>
<evidence type="ECO:0000256" key="1">
    <source>
        <dbReference type="SAM" id="MobiDB-lite"/>
    </source>
</evidence>
<protein>
    <submittedName>
        <fullName evidence="3">2-dehydropantoate 2-reductase</fullName>
    </submittedName>
</protein>
<name>A0A132C1H7_9RHOB</name>
<dbReference type="Gene3D" id="3.40.50.720">
    <property type="entry name" value="NAD(P)-binding Rossmann-like Domain"/>
    <property type="match status" value="1"/>
</dbReference>
<dbReference type="OrthoDB" id="9796561at2"/>
<dbReference type="InterPro" id="IPR013332">
    <property type="entry name" value="KPR_N"/>
</dbReference>
<evidence type="ECO:0000313" key="4">
    <source>
        <dbReference type="Proteomes" id="UP000068382"/>
    </source>
</evidence>
<dbReference type="Pfam" id="PF02558">
    <property type="entry name" value="ApbA"/>
    <property type="match status" value="1"/>
</dbReference>
<sequence>MRDGQIVVLGEPAMAGFCAGLWATAGHDVCWIAPSAHVARFHHHGMALTDPGGLEARIGAETLRCTQDLAPLSTAALIVVADCAGGDVDVLDLADRIAKISLVTTPVLSLQSAACPEDPLVARLPEGRGWPGLIPWHVRDLTGADGVATCEGATSAAAATAATAIKLHRQGTGPLILDAASGAVARELDVPCLEVALRRDVAALHWGRLLEDLLPVSAQLAGLSPGLALRDPGVRRGLADHLTEALRVLERAGLRPRGRQGLPLTLRAWILRAPPVPTPVARWLGGAWWLGWRDASGVTPPAAMRAALERLLALGADLGVATPLTAELVAALRQTEAPADPGCGSQRPQDSARGTSGVSSAP</sequence>
<proteinExistence type="predicted"/>
<dbReference type="RefSeq" id="WP_068240362.1">
    <property type="nucleotide sequence ID" value="NZ_LPUY01000013.1"/>
</dbReference>
<feature type="region of interest" description="Disordered" evidence="1">
    <location>
        <begin position="337"/>
        <end position="362"/>
    </location>
</feature>
<feature type="compositionally biased region" description="Polar residues" evidence="1">
    <location>
        <begin position="346"/>
        <end position="362"/>
    </location>
</feature>
<dbReference type="PATRIC" id="fig|1768241.3.peg.662"/>
<gene>
    <name evidence="3" type="ORF">TRIHO_06440</name>
</gene>
<evidence type="ECO:0000259" key="2">
    <source>
        <dbReference type="Pfam" id="PF02558"/>
    </source>
</evidence>
<comment type="caution">
    <text evidence="3">The sequence shown here is derived from an EMBL/GenBank/DDBJ whole genome shotgun (WGS) entry which is preliminary data.</text>
</comment>
<reference evidence="3 4" key="1">
    <citation type="submission" date="2015-12" db="EMBL/GenBank/DDBJ databases">
        <title>Genome sequence of the marine Rhodobacteraceae strain O3.65, Candidatus Tritonibacter horizontis.</title>
        <authorList>
            <person name="Poehlein A."/>
            <person name="Giebel H.A."/>
            <person name="Voget S."/>
            <person name="Brinkhoff T."/>
        </authorList>
    </citation>
    <scope>NUCLEOTIDE SEQUENCE [LARGE SCALE GENOMIC DNA]</scope>
    <source>
        <strain evidence="3 4">O3.65</strain>
    </source>
</reference>
<keyword evidence="4" id="KW-1185">Reference proteome</keyword>
<dbReference type="EMBL" id="LPUY01000013">
    <property type="protein sequence ID" value="KUP94485.1"/>
    <property type="molecule type" value="Genomic_DNA"/>
</dbReference>
<feature type="domain" description="Ketopantoate reductase N-terminal" evidence="2">
    <location>
        <begin position="6"/>
        <end position="141"/>
    </location>
</feature>